<gene>
    <name evidence="2" type="ORF">CSOJ01_04593</name>
</gene>
<evidence type="ECO:0000313" key="2">
    <source>
        <dbReference type="EMBL" id="KAF6813409.1"/>
    </source>
</evidence>
<dbReference type="EMBL" id="WIGN01000053">
    <property type="protein sequence ID" value="KAF6813409.1"/>
    <property type="molecule type" value="Genomic_DNA"/>
</dbReference>
<proteinExistence type="predicted"/>
<reference evidence="2 3" key="1">
    <citation type="journal article" date="2020" name="Phytopathology">
        <title>Genome Sequence Resources of Colletotrichum truncatum, C. plurivorum, C. musicola, and C. sojae: Four Species Pathogenic to Soybean (Glycine max).</title>
        <authorList>
            <person name="Rogerio F."/>
            <person name="Boufleur T.R."/>
            <person name="Ciampi-Guillardi M."/>
            <person name="Sukno S.A."/>
            <person name="Thon M.R."/>
            <person name="Massola Junior N.S."/>
            <person name="Baroncelli R."/>
        </authorList>
    </citation>
    <scope>NUCLEOTIDE SEQUENCE [LARGE SCALE GENOMIC DNA]</scope>
    <source>
        <strain evidence="2 3">LFN0009</strain>
    </source>
</reference>
<accession>A0A8H6MY64</accession>
<dbReference type="Proteomes" id="UP000652219">
    <property type="component" value="Unassembled WGS sequence"/>
</dbReference>
<comment type="caution">
    <text evidence="2">The sequence shown here is derived from an EMBL/GenBank/DDBJ whole genome shotgun (WGS) entry which is preliminary data.</text>
</comment>
<feature type="region of interest" description="Disordered" evidence="1">
    <location>
        <begin position="130"/>
        <end position="185"/>
    </location>
</feature>
<keyword evidence="3" id="KW-1185">Reference proteome</keyword>
<name>A0A8H6MY64_9PEZI</name>
<evidence type="ECO:0000313" key="3">
    <source>
        <dbReference type="Proteomes" id="UP000652219"/>
    </source>
</evidence>
<organism evidence="2 3">
    <name type="scientific">Colletotrichum sojae</name>
    <dbReference type="NCBI Taxonomy" id="2175907"/>
    <lineage>
        <taxon>Eukaryota</taxon>
        <taxon>Fungi</taxon>
        <taxon>Dikarya</taxon>
        <taxon>Ascomycota</taxon>
        <taxon>Pezizomycotina</taxon>
        <taxon>Sordariomycetes</taxon>
        <taxon>Hypocreomycetidae</taxon>
        <taxon>Glomerellales</taxon>
        <taxon>Glomerellaceae</taxon>
        <taxon>Colletotrichum</taxon>
        <taxon>Colletotrichum orchidearum species complex</taxon>
    </lineage>
</organism>
<protein>
    <submittedName>
        <fullName evidence="2">Uncharacterized protein</fullName>
    </submittedName>
</protein>
<dbReference type="AlphaFoldDB" id="A0A8H6MY64"/>
<feature type="compositionally biased region" description="Low complexity" evidence="1">
    <location>
        <begin position="130"/>
        <end position="142"/>
    </location>
</feature>
<feature type="compositionally biased region" description="Basic residues" evidence="1">
    <location>
        <begin position="161"/>
        <end position="172"/>
    </location>
</feature>
<evidence type="ECO:0000256" key="1">
    <source>
        <dbReference type="SAM" id="MobiDB-lite"/>
    </source>
</evidence>
<sequence>MGGFDSKVESLLEIYSKCLSLLEGPKGRANSRGHQDQPLQLRKCIRSDRSKVRQVYSSQLSSNGSHLQKGDATARSSLRKVIKRLTSALTRLLSLERTQNSVIDYQSWRSLSNSSRVDAVNAINDLSRRLSSSTLKSSSSSSNKAKYAKGTKASSKLSSLRYKKPTSNKTSHHQTGPPDLSAGSISVPHLNLKRHISITTISSGSTKLGEINSHRIRRRQSACSAVDELVVTPTYPLRPYCTGSKRKVLWGLFERK</sequence>